<dbReference type="Gene3D" id="2.40.10.220">
    <property type="entry name" value="predicted glycosyltransferase like domains"/>
    <property type="match status" value="1"/>
</dbReference>
<comment type="caution">
    <text evidence="1">The sequence shown here is derived from an EMBL/GenBank/DDBJ whole genome shotgun (WGS) entry which is preliminary data.</text>
</comment>
<dbReference type="EMBL" id="BART01019020">
    <property type="protein sequence ID" value="GAG80872.1"/>
    <property type="molecule type" value="Genomic_DNA"/>
</dbReference>
<accession>X1BI44</accession>
<reference evidence="1" key="1">
    <citation type="journal article" date="2014" name="Front. Microbiol.">
        <title>High frequency of phylogenetically diverse reductive dehalogenase-homologous genes in deep subseafloor sedimentary metagenomes.</title>
        <authorList>
            <person name="Kawai M."/>
            <person name="Futagami T."/>
            <person name="Toyoda A."/>
            <person name="Takaki Y."/>
            <person name="Nishi S."/>
            <person name="Hori S."/>
            <person name="Arai W."/>
            <person name="Tsubouchi T."/>
            <person name="Morono Y."/>
            <person name="Uchiyama I."/>
            <person name="Ito T."/>
            <person name="Fujiyama A."/>
            <person name="Inagaki F."/>
            <person name="Takami H."/>
        </authorList>
    </citation>
    <scope>NUCLEOTIDE SEQUENCE</scope>
    <source>
        <strain evidence="1">Expedition CK06-06</strain>
    </source>
</reference>
<gene>
    <name evidence="1" type="ORF">S01H4_35715</name>
</gene>
<organism evidence="1">
    <name type="scientific">marine sediment metagenome</name>
    <dbReference type="NCBI Taxonomy" id="412755"/>
    <lineage>
        <taxon>unclassified sequences</taxon>
        <taxon>metagenomes</taxon>
        <taxon>ecological metagenomes</taxon>
    </lineage>
</organism>
<dbReference type="SUPFAM" id="SSF141371">
    <property type="entry name" value="PilZ domain-like"/>
    <property type="match status" value="1"/>
</dbReference>
<dbReference type="AlphaFoldDB" id="X1BI44"/>
<evidence type="ECO:0008006" key="2">
    <source>
        <dbReference type="Google" id="ProtNLM"/>
    </source>
</evidence>
<name>X1BI44_9ZZZZ</name>
<proteinExistence type="predicted"/>
<sequence length="80" mass="9341">MGLNRLVKIELLFTGTSSQISIILDGKITRHENIGMGIEFRNLDLDAFFHLKNLITYNTNKIDTVKKKFQKFVEEKNREI</sequence>
<protein>
    <recommendedName>
        <fullName evidence="2">PilZ domain-containing protein</fullName>
    </recommendedName>
</protein>
<evidence type="ECO:0000313" key="1">
    <source>
        <dbReference type="EMBL" id="GAG80872.1"/>
    </source>
</evidence>